<protein>
    <submittedName>
        <fullName evidence="1">Uncharacterized protein</fullName>
    </submittedName>
</protein>
<name>A0A5Z3TA71_SALER</name>
<evidence type="ECO:0000313" key="1">
    <source>
        <dbReference type="EMBL" id="ECR8304747.1"/>
    </source>
</evidence>
<sequence length="66" mass="7512">MDKTNHGFIVYSDFHDGYVMGGGNFCKFPDGAKIFDKEANARRSAWHYDAQVVEIEIVMGKITRIL</sequence>
<dbReference type="AlphaFoldDB" id="A0A5Z3TA71"/>
<organism evidence="1">
    <name type="scientific">Salmonella enterica</name>
    <name type="common">Salmonella choleraesuis</name>
    <dbReference type="NCBI Taxonomy" id="28901"/>
    <lineage>
        <taxon>Bacteria</taxon>
        <taxon>Pseudomonadati</taxon>
        <taxon>Pseudomonadota</taxon>
        <taxon>Gammaproteobacteria</taxon>
        <taxon>Enterobacterales</taxon>
        <taxon>Enterobacteriaceae</taxon>
        <taxon>Salmonella</taxon>
    </lineage>
</organism>
<comment type="caution">
    <text evidence="1">The sequence shown here is derived from an EMBL/GenBank/DDBJ whole genome shotgun (WGS) entry which is preliminary data.</text>
</comment>
<reference evidence="1" key="1">
    <citation type="submission" date="2019-09" db="EMBL/GenBank/DDBJ databases">
        <authorList>
            <consortium name="PulseNet: The National Subtyping Network for Foodborne Disease Surveillance"/>
            <person name="Tarr C.L."/>
            <person name="Trees E."/>
            <person name="Katz L.S."/>
            <person name="Carleton-Romer H.A."/>
            <person name="Stroika S."/>
            <person name="Kucerova Z."/>
            <person name="Roache K.F."/>
            <person name="Sabol A.L."/>
            <person name="Besser J."/>
            <person name="Gerner-Smidt P."/>
        </authorList>
    </citation>
    <scope>NUCLEOTIDE SEQUENCE</scope>
    <source>
        <strain evidence="1">PNUSAS096893</strain>
    </source>
</reference>
<accession>A0A5Z3TA71</accession>
<proteinExistence type="predicted"/>
<gene>
    <name evidence="1" type="ORF">F2D56_21615</name>
</gene>
<dbReference type="EMBL" id="AAKHMX010000014">
    <property type="protein sequence ID" value="ECR8304747.1"/>
    <property type="molecule type" value="Genomic_DNA"/>
</dbReference>